<evidence type="ECO:0000256" key="5">
    <source>
        <dbReference type="SAM" id="MobiDB-lite"/>
    </source>
</evidence>
<dbReference type="GO" id="GO:0090729">
    <property type="term" value="F:toxin activity"/>
    <property type="evidence" value="ECO:0007669"/>
    <property type="project" value="UniProtKB-KW"/>
</dbReference>
<gene>
    <name evidence="7" type="ORF">EC847_11755</name>
</gene>
<dbReference type="AlphaFoldDB" id="A0A4R6E2N3"/>
<keyword evidence="4" id="KW-0843">Virulence</keyword>
<dbReference type="InterPro" id="IPR006914">
    <property type="entry name" value="VENN_dom"/>
</dbReference>
<feature type="compositionally biased region" description="Basic and acidic residues" evidence="5">
    <location>
        <begin position="88"/>
        <end position="103"/>
    </location>
</feature>
<feature type="compositionally biased region" description="Basic and acidic residues" evidence="5">
    <location>
        <begin position="31"/>
        <end position="51"/>
    </location>
</feature>
<organism evidence="7 8">
    <name type="scientific">Scandinavium goeteborgense</name>
    <dbReference type="NCBI Taxonomy" id="1851514"/>
    <lineage>
        <taxon>Bacteria</taxon>
        <taxon>Pseudomonadati</taxon>
        <taxon>Pseudomonadota</taxon>
        <taxon>Gammaproteobacteria</taxon>
        <taxon>Enterobacterales</taxon>
        <taxon>Enterobacteriaceae</taxon>
        <taxon>Scandinavium</taxon>
    </lineage>
</organism>
<dbReference type="Pfam" id="PF04829">
    <property type="entry name" value="PT-VENN"/>
    <property type="match status" value="1"/>
</dbReference>
<feature type="region of interest" description="Disordered" evidence="5">
    <location>
        <begin position="1"/>
        <end position="61"/>
    </location>
</feature>
<evidence type="ECO:0000256" key="2">
    <source>
        <dbReference type="ARBA" id="ARBA00022656"/>
    </source>
</evidence>
<dbReference type="EMBL" id="SNVX01000017">
    <property type="protein sequence ID" value="TDN51584.1"/>
    <property type="molecule type" value="Genomic_DNA"/>
</dbReference>
<evidence type="ECO:0000313" key="8">
    <source>
        <dbReference type="Proteomes" id="UP000295530"/>
    </source>
</evidence>
<evidence type="ECO:0000256" key="4">
    <source>
        <dbReference type="ARBA" id="ARBA00023026"/>
    </source>
</evidence>
<feature type="domain" description="VENN motif-containing" evidence="6">
    <location>
        <begin position="231"/>
        <end position="279"/>
    </location>
</feature>
<feature type="region of interest" description="Disordered" evidence="5">
    <location>
        <begin position="88"/>
        <end position="118"/>
    </location>
</feature>
<proteinExistence type="predicted"/>
<evidence type="ECO:0000256" key="1">
    <source>
        <dbReference type="ARBA" id="ARBA00004219"/>
    </source>
</evidence>
<keyword evidence="2" id="KW-0800">Toxin</keyword>
<dbReference type="Proteomes" id="UP000295530">
    <property type="component" value="Unassembled WGS sequence"/>
</dbReference>
<evidence type="ECO:0000256" key="3">
    <source>
        <dbReference type="ARBA" id="ARBA00022913"/>
    </source>
</evidence>
<keyword evidence="8" id="KW-1185">Reference proteome</keyword>
<keyword evidence="3" id="KW-1266">Target cell cytoplasm</keyword>
<accession>A0A4R6E2N3</accession>
<sequence>MANALVAGGGNKGHEEGTTQAAVADGTIAIHNKDDQQQDVADLSRDTEHANDSISPIFDKEKEQNRLKEIGLIGGQAADVARTQGDLMGRDAQKDPKSLEEARQQLAAEGKPATDAAVSERAYNNASSLYGTGGGVQRGIQAVTGALTALASGGNLAGALAGASAPELANIIGHHSGLSEQETLIAHAILGGAVASLQGNNAAAGAAGAVSGELVARAIKDQLFPDTDNRDLSESDKQLISNLATIASGLAGNLTGGDSSSTTAGAQAGKNAVENNALGHDDEEIEREHGDRLPKIQDITHLGPLLDEDGNPIPGTAGVGIGGVPIGRGSNAQNSTSCLNLKKSLASETQLSELSKSGGLPVAGAGTNTKLRVADSLAKEYGGKASDWSKVTSSSYKAEDGTIFEIHAYRNTVTGQLVEPKTIPLKK</sequence>
<reference evidence="7 8" key="1">
    <citation type="submission" date="2019-03" db="EMBL/GenBank/DDBJ databases">
        <title>Genomic analyses of the natural microbiome of Caenorhabditis elegans.</title>
        <authorList>
            <person name="Samuel B."/>
        </authorList>
    </citation>
    <scope>NUCLEOTIDE SEQUENCE [LARGE SCALE GENOMIC DNA]</scope>
    <source>
        <strain evidence="7 8">BIGb0156</strain>
    </source>
</reference>
<evidence type="ECO:0000313" key="7">
    <source>
        <dbReference type="EMBL" id="TDN51584.1"/>
    </source>
</evidence>
<evidence type="ECO:0000259" key="6">
    <source>
        <dbReference type="Pfam" id="PF04829"/>
    </source>
</evidence>
<comment type="caution">
    <text evidence="7">The sequence shown here is derived from an EMBL/GenBank/DDBJ whole genome shotgun (WGS) entry which is preliminary data.</text>
</comment>
<protein>
    <submittedName>
        <fullName evidence="7">VENN motif-containing pre-toxin protein</fullName>
    </submittedName>
</protein>
<comment type="subcellular location">
    <subcellularLocation>
        <location evidence="1">Target cell</location>
        <location evidence="1">Target cell cytoplasm</location>
    </subcellularLocation>
</comment>
<name>A0A4R6E2N3_SCAGO</name>